<comment type="caution">
    <text evidence="7">The sequence shown here is derived from an EMBL/GenBank/DDBJ whole genome shotgun (WGS) entry which is preliminary data.</text>
</comment>
<keyword evidence="5" id="KW-0539">Nucleus</keyword>
<evidence type="ECO:0000256" key="1">
    <source>
        <dbReference type="ARBA" id="ARBA00004123"/>
    </source>
</evidence>
<comment type="subcellular location">
    <subcellularLocation>
        <location evidence="1">Nucleus</location>
    </subcellularLocation>
</comment>
<dbReference type="GO" id="GO:0005634">
    <property type="term" value="C:nucleus"/>
    <property type="evidence" value="ECO:0007669"/>
    <property type="project" value="UniProtKB-SubCell"/>
</dbReference>
<evidence type="ECO:0000259" key="6">
    <source>
        <dbReference type="Pfam" id="PF00172"/>
    </source>
</evidence>
<keyword evidence="2" id="KW-0805">Transcription regulation</keyword>
<keyword evidence="4" id="KW-0804">Transcription</keyword>
<evidence type="ECO:0000256" key="2">
    <source>
        <dbReference type="ARBA" id="ARBA00023015"/>
    </source>
</evidence>
<dbReference type="InterPro" id="IPR021858">
    <property type="entry name" value="Fun_TF"/>
</dbReference>
<dbReference type="EMBL" id="JAPZBO010000009">
    <property type="protein sequence ID" value="KAJ5303352.1"/>
    <property type="molecule type" value="Genomic_DNA"/>
</dbReference>
<dbReference type="CDD" id="cd00067">
    <property type="entry name" value="GAL4"/>
    <property type="match status" value="1"/>
</dbReference>
<accession>A0A9W9PPQ4</accession>
<dbReference type="Pfam" id="PF11951">
    <property type="entry name" value="Fungal_trans_2"/>
    <property type="match status" value="1"/>
</dbReference>
<evidence type="ECO:0000313" key="8">
    <source>
        <dbReference type="Proteomes" id="UP001147746"/>
    </source>
</evidence>
<dbReference type="Gene3D" id="4.10.240.10">
    <property type="entry name" value="Zn(2)-C6 fungal-type DNA-binding domain"/>
    <property type="match status" value="1"/>
</dbReference>
<dbReference type="GO" id="GO:0000981">
    <property type="term" value="F:DNA-binding transcription factor activity, RNA polymerase II-specific"/>
    <property type="evidence" value="ECO:0007669"/>
    <property type="project" value="InterPro"/>
</dbReference>
<dbReference type="GO" id="GO:0000976">
    <property type="term" value="F:transcription cis-regulatory region binding"/>
    <property type="evidence" value="ECO:0007669"/>
    <property type="project" value="TreeGrafter"/>
</dbReference>
<dbReference type="Pfam" id="PF00172">
    <property type="entry name" value="Zn_clus"/>
    <property type="match status" value="1"/>
</dbReference>
<dbReference type="InterPro" id="IPR036864">
    <property type="entry name" value="Zn2-C6_fun-type_DNA-bd_sf"/>
</dbReference>
<reference evidence="7" key="2">
    <citation type="journal article" date="2023" name="IMA Fungus">
        <title>Comparative genomic study of the Penicillium genus elucidates a diverse pangenome and 15 lateral gene transfer events.</title>
        <authorList>
            <person name="Petersen C."/>
            <person name="Sorensen T."/>
            <person name="Nielsen M.R."/>
            <person name="Sondergaard T.E."/>
            <person name="Sorensen J.L."/>
            <person name="Fitzpatrick D.A."/>
            <person name="Frisvad J.C."/>
            <person name="Nielsen K.L."/>
        </authorList>
    </citation>
    <scope>NUCLEOTIDE SEQUENCE</scope>
    <source>
        <strain evidence="7">IBT 21472</strain>
    </source>
</reference>
<dbReference type="InterPro" id="IPR001138">
    <property type="entry name" value="Zn2Cys6_DnaBD"/>
</dbReference>
<dbReference type="OrthoDB" id="288726at2759"/>
<evidence type="ECO:0000256" key="4">
    <source>
        <dbReference type="ARBA" id="ARBA00023163"/>
    </source>
</evidence>
<name>A0A9W9PPQ4_9EURO</name>
<dbReference type="GO" id="GO:0008270">
    <property type="term" value="F:zinc ion binding"/>
    <property type="evidence" value="ECO:0007669"/>
    <property type="project" value="InterPro"/>
</dbReference>
<gene>
    <name evidence="7" type="ORF">N7476_010151</name>
</gene>
<dbReference type="PANTHER" id="PTHR37534">
    <property type="entry name" value="TRANSCRIPTIONAL ACTIVATOR PROTEIN UGA3"/>
    <property type="match status" value="1"/>
</dbReference>
<feature type="domain" description="Zn(2)-C6 fungal-type" evidence="6">
    <location>
        <begin position="23"/>
        <end position="53"/>
    </location>
</feature>
<evidence type="ECO:0000313" key="7">
    <source>
        <dbReference type="EMBL" id="KAJ5303352.1"/>
    </source>
</evidence>
<dbReference type="AlphaFoldDB" id="A0A9W9PPQ4"/>
<keyword evidence="3" id="KW-0238">DNA-binding</keyword>
<reference evidence="7" key="1">
    <citation type="submission" date="2022-12" db="EMBL/GenBank/DDBJ databases">
        <authorList>
            <person name="Petersen C."/>
        </authorList>
    </citation>
    <scope>NUCLEOTIDE SEQUENCE</scope>
    <source>
        <strain evidence="7">IBT 21472</strain>
    </source>
</reference>
<proteinExistence type="predicted"/>
<evidence type="ECO:0000256" key="5">
    <source>
        <dbReference type="ARBA" id="ARBA00023242"/>
    </source>
</evidence>
<sequence length="488" mass="54886">MATHRDKNDPGMLLRLPLLSSPQRRQKCDEAKPACGRCLHAGIACEYTVILKWNGRVPREAKSSAIGFISDSTSTSLIDRSSNPNFTPSALDIERPLTALSSQTQLLLHHFLTEVSQNSSHAYLRDNECQDILSMVHHSDSLRYAVMAMSALHRSTLVNGLPDQFIPEATVLKLISTSINYLRRDLEVPDFPSQPLLHTIKTLCHCEIFSGRADSSWRVHVNGAGAFLAAMASQQDPNGPTSGSSLCSRWFWSIQALAAVTDFGFLSVQTIGSTMQGGSDDYYFDIYTGYSSDLNIALMQIGLLAHQRSMTENNREDDNEYHDQIRRLERAIRNMISRDHELGLKFPIHHSLDTKTTNQFRACNTAYQTASLIHLYRRVQSLPTFCIEVQRCVRDILDAVCMILPVTTLSPWILLTTPIYTAGCEAVGSDRKVVKDLLLELYSKLHIRNIIRAIEILEQRWRMLDISKDILSGPEDMKTAGLLDFIPY</sequence>
<dbReference type="SUPFAM" id="SSF57701">
    <property type="entry name" value="Zn2/Cys6 DNA-binding domain"/>
    <property type="match status" value="1"/>
</dbReference>
<protein>
    <recommendedName>
        <fullName evidence="6">Zn(2)-C6 fungal-type domain-containing protein</fullName>
    </recommendedName>
</protein>
<evidence type="ECO:0000256" key="3">
    <source>
        <dbReference type="ARBA" id="ARBA00023125"/>
    </source>
</evidence>
<dbReference type="PANTHER" id="PTHR37534:SF15">
    <property type="entry name" value="ZN(II)2CYS6 TRANSCRIPTION FACTOR (EUROFUNG)"/>
    <property type="match status" value="1"/>
</dbReference>
<keyword evidence="8" id="KW-1185">Reference proteome</keyword>
<dbReference type="GO" id="GO:0045944">
    <property type="term" value="P:positive regulation of transcription by RNA polymerase II"/>
    <property type="evidence" value="ECO:0007669"/>
    <property type="project" value="TreeGrafter"/>
</dbReference>
<dbReference type="Proteomes" id="UP001147746">
    <property type="component" value="Unassembled WGS sequence"/>
</dbReference>
<organism evidence="7 8">
    <name type="scientific">Penicillium atrosanguineum</name>
    <dbReference type="NCBI Taxonomy" id="1132637"/>
    <lineage>
        <taxon>Eukaryota</taxon>
        <taxon>Fungi</taxon>
        <taxon>Dikarya</taxon>
        <taxon>Ascomycota</taxon>
        <taxon>Pezizomycotina</taxon>
        <taxon>Eurotiomycetes</taxon>
        <taxon>Eurotiomycetidae</taxon>
        <taxon>Eurotiales</taxon>
        <taxon>Aspergillaceae</taxon>
        <taxon>Penicillium</taxon>
    </lineage>
</organism>